<name>A0A4C1UAK6_EUMVA</name>
<dbReference type="AlphaFoldDB" id="A0A4C1UAK6"/>
<dbReference type="Proteomes" id="UP000299102">
    <property type="component" value="Unassembled WGS sequence"/>
</dbReference>
<evidence type="ECO:0000313" key="2">
    <source>
        <dbReference type="EMBL" id="GBP23411.1"/>
    </source>
</evidence>
<reference evidence="2 3" key="1">
    <citation type="journal article" date="2019" name="Commun. Biol.">
        <title>The bagworm genome reveals a unique fibroin gene that provides high tensile strength.</title>
        <authorList>
            <person name="Kono N."/>
            <person name="Nakamura H."/>
            <person name="Ohtoshi R."/>
            <person name="Tomita M."/>
            <person name="Numata K."/>
            <person name="Arakawa K."/>
        </authorList>
    </citation>
    <scope>NUCLEOTIDE SEQUENCE [LARGE SCALE GENOMIC DNA]</scope>
</reference>
<gene>
    <name evidence="2" type="ORF">EVAR_22270_1</name>
</gene>
<evidence type="ECO:0000256" key="1">
    <source>
        <dbReference type="SAM" id="MobiDB-lite"/>
    </source>
</evidence>
<feature type="region of interest" description="Disordered" evidence="1">
    <location>
        <begin position="65"/>
        <end position="111"/>
    </location>
</feature>
<comment type="caution">
    <text evidence="2">The sequence shown here is derived from an EMBL/GenBank/DDBJ whole genome shotgun (WGS) entry which is preliminary data.</text>
</comment>
<sequence>MRTRSATTYAPLVSADAGPTAPCELRVVRYNLYRTVTYVYGCVRSSLLPRDLELPMTSKYTSERLFTPRDLRQPNALSPQQSYRRRRTLGTQSVSRTDIAPSQPRSRGTLE</sequence>
<keyword evidence="3" id="KW-1185">Reference proteome</keyword>
<accession>A0A4C1UAK6</accession>
<organism evidence="2 3">
    <name type="scientific">Eumeta variegata</name>
    <name type="common">Bagworm moth</name>
    <name type="synonym">Eumeta japonica</name>
    <dbReference type="NCBI Taxonomy" id="151549"/>
    <lineage>
        <taxon>Eukaryota</taxon>
        <taxon>Metazoa</taxon>
        <taxon>Ecdysozoa</taxon>
        <taxon>Arthropoda</taxon>
        <taxon>Hexapoda</taxon>
        <taxon>Insecta</taxon>
        <taxon>Pterygota</taxon>
        <taxon>Neoptera</taxon>
        <taxon>Endopterygota</taxon>
        <taxon>Lepidoptera</taxon>
        <taxon>Glossata</taxon>
        <taxon>Ditrysia</taxon>
        <taxon>Tineoidea</taxon>
        <taxon>Psychidae</taxon>
        <taxon>Oiketicinae</taxon>
        <taxon>Eumeta</taxon>
    </lineage>
</organism>
<protein>
    <submittedName>
        <fullName evidence="2">Uncharacterized protein</fullName>
    </submittedName>
</protein>
<dbReference type="EMBL" id="BGZK01000150">
    <property type="protein sequence ID" value="GBP23411.1"/>
    <property type="molecule type" value="Genomic_DNA"/>
</dbReference>
<evidence type="ECO:0000313" key="3">
    <source>
        <dbReference type="Proteomes" id="UP000299102"/>
    </source>
</evidence>
<proteinExistence type="predicted"/>